<dbReference type="Gene3D" id="2.180.10.10">
    <property type="entry name" value="RHS repeat-associated core"/>
    <property type="match status" value="1"/>
</dbReference>
<evidence type="ECO:0000256" key="1">
    <source>
        <dbReference type="SAM" id="MobiDB-lite"/>
    </source>
</evidence>
<dbReference type="PRINTS" id="PR00394">
    <property type="entry name" value="RHSPROTEIN"/>
</dbReference>
<gene>
    <name evidence="2" type="ORF">VIS19158_06390</name>
</gene>
<name>F9RS97_9VIBR</name>
<dbReference type="PANTHER" id="PTHR32305">
    <property type="match status" value="1"/>
</dbReference>
<proteinExistence type="predicted"/>
<organism evidence="2 3">
    <name type="scientific">Vibrio scophthalmi LMG 19158</name>
    <dbReference type="NCBI Taxonomy" id="870967"/>
    <lineage>
        <taxon>Bacteria</taxon>
        <taxon>Pseudomonadati</taxon>
        <taxon>Pseudomonadota</taxon>
        <taxon>Gammaproteobacteria</taxon>
        <taxon>Vibrionales</taxon>
        <taxon>Vibrionaceae</taxon>
        <taxon>Vibrio</taxon>
    </lineage>
</organism>
<accession>F9RS97</accession>
<reference evidence="2 3" key="1">
    <citation type="journal article" date="2012" name="Int. J. Syst. Evol. Microbiol.">
        <title>Vibrio caribbeanicus sp. nov., isolated from the marine sponge Scleritoderma cyanea.</title>
        <authorList>
            <person name="Hoffmann M."/>
            <person name="Monday S.R."/>
            <person name="Allard M.W."/>
            <person name="Strain E.A."/>
            <person name="Whittaker P."/>
            <person name="Naum M."/>
            <person name="McCarthy P.J."/>
            <person name="Lopez J.V."/>
            <person name="Fischer M."/>
            <person name="Brown E.W."/>
        </authorList>
    </citation>
    <scope>NUCLEOTIDE SEQUENCE [LARGE SCALE GENOMIC DNA]</scope>
    <source>
        <strain evidence="2 3">LMG 19158</strain>
    </source>
</reference>
<sequence length="194" mass="21102">MSDHLSAPVALLNGQAESWTQARTPFGVDTLSNDHSYNIGFPGQYYDTESGVKQNYFRENDPRTGRYIQRDPIGLEGGVNTHAYALNNPLLLIDPTGEIAIIIPIVLTGTDIALWAGVICILSDCGSAAGEALGDYWYNNENADNDSDPESCPFPENPDSSPTDYSPIKGSKGKLNQNDGSVWERDHSRHGGDQ</sequence>
<dbReference type="Proteomes" id="UP000004349">
    <property type="component" value="Unassembled WGS sequence"/>
</dbReference>
<protein>
    <submittedName>
        <fullName evidence="2">RhsD protein</fullName>
    </submittedName>
</protein>
<dbReference type="AlphaFoldDB" id="F9RS97"/>
<feature type="region of interest" description="Disordered" evidence="1">
    <location>
        <begin position="141"/>
        <end position="194"/>
    </location>
</feature>
<evidence type="ECO:0000313" key="3">
    <source>
        <dbReference type="Proteomes" id="UP000004349"/>
    </source>
</evidence>
<dbReference type="NCBIfam" id="TIGR03696">
    <property type="entry name" value="Rhs_assc_core"/>
    <property type="match status" value="1"/>
</dbReference>
<dbReference type="InterPro" id="IPR050708">
    <property type="entry name" value="T6SS_VgrG/RHS"/>
</dbReference>
<feature type="compositionally biased region" description="Basic and acidic residues" evidence="1">
    <location>
        <begin position="182"/>
        <end position="194"/>
    </location>
</feature>
<dbReference type="eggNOG" id="COG3209">
    <property type="taxonomic scope" value="Bacteria"/>
</dbReference>
<evidence type="ECO:0000313" key="2">
    <source>
        <dbReference type="EMBL" id="EGU32423.1"/>
    </source>
</evidence>
<dbReference type="InterPro" id="IPR022385">
    <property type="entry name" value="Rhs_assc_core"/>
</dbReference>
<dbReference type="PANTHER" id="PTHR32305:SF15">
    <property type="entry name" value="PROTEIN RHSA-RELATED"/>
    <property type="match status" value="1"/>
</dbReference>
<dbReference type="RefSeq" id="WP_005597852.1">
    <property type="nucleotide sequence ID" value="NZ_AFWE01000185.1"/>
</dbReference>
<comment type="caution">
    <text evidence="2">The sequence shown here is derived from an EMBL/GenBank/DDBJ whole genome shotgun (WGS) entry which is preliminary data.</text>
</comment>
<dbReference type="EMBL" id="AFWE01000185">
    <property type="protein sequence ID" value="EGU32423.1"/>
    <property type="molecule type" value="Genomic_DNA"/>
</dbReference>